<reference evidence="4 5" key="1">
    <citation type="submission" date="2016-09" db="EMBL/GenBank/DDBJ databases">
        <authorList>
            <person name="Capua I."/>
            <person name="De Benedictis P."/>
            <person name="Joannis T."/>
            <person name="Lombin L.H."/>
            <person name="Cattoli G."/>
        </authorList>
    </citation>
    <scope>NUCLEOTIDE SEQUENCE [LARGE SCALE GENOMIC DNA]</scope>
    <source>
        <strain evidence="4 5">UB20</strain>
    </source>
</reference>
<organism evidence="4 5">
    <name type="scientific">Tannerella forsythia</name>
    <name type="common">Bacteroides forsythus</name>
    <dbReference type="NCBI Taxonomy" id="28112"/>
    <lineage>
        <taxon>Bacteria</taxon>
        <taxon>Pseudomonadati</taxon>
        <taxon>Bacteroidota</taxon>
        <taxon>Bacteroidia</taxon>
        <taxon>Bacteroidales</taxon>
        <taxon>Tannerellaceae</taxon>
        <taxon>Tannerella</taxon>
    </lineage>
</organism>
<dbReference type="PANTHER" id="PTHR30327">
    <property type="entry name" value="UNCHARACTERIZED PROTEIN YQGE"/>
    <property type="match status" value="1"/>
</dbReference>
<evidence type="ECO:0000256" key="1">
    <source>
        <dbReference type="ARBA" id="ARBA00009600"/>
    </source>
</evidence>
<dbReference type="GO" id="GO:0005829">
    <property type="term" value="C:cytosol"/>
    <property type="evidence" value="ECO:0007669"/>
    <property type="project" value="TreeGrafter"/>
</dbReference>
<name>A0A1D3UWJ5_TANFO</name>
<dbReference type="Proteomes" id="UP000182057">
    <property type="component" value="Unassembled WGS sequence"/>
</dbReference>
<dbReference type="AlphaFoldDB" id="A0A1D3UWJ5"/>
<accession>A0A1D3UWJ5</accession>
<dbReference type="OrthoDB" id="9807486at2"/>
<dbReference type="OMA" id="GAWYVVE"/>
<dbReference type="Proteomes" id="UP000219259">
    <property type="component" value="Unassembled WGS sequence"/>
</dbReference>
<evidence type="ECO:0000313" key="3">
    <source>
        <dbReference type="EMBL" id="PDP42566.1"/>
    </source>
</evidence>
<comment type="similarity">
    <text evidence="1 2">Belongs to the UPF0301 (AlgH) family.</text>
</comment>
<dbReference type="InterPro" id="IPR003774">
    <property type="entry name" value="AlgH-like"/>
</dbReference>
<sequence>MAQYKDIFKIKHNDLRPEKGKILISEPFLQDAYFQRSVVLLVEHDHNGSMGFVVNKPTGLIVNDFFPELKKFPILPIYLGGPVSSNRLFFIHSLGPVIPDSVKIEENLYFDGDFEALKRYMLSGNPFNERIKFFLGYSGWTKNQLDGEIVRDSWLVSHSSDRSLMLAHDDSFWTRSVELLGRPYETWINYPKNPEMN</sequence>
<dbReference type="Pfam" id="PF02622">
    <property type="entry name" value="DUF179"/>
    <property type="match status" value="1"/>
</dbReference>
<evidence type="ECO:0000313" key="4">
    <source>
        <dbReference type="EMBL" id="SCQ24507.1"/>
    </source>
</evidence>
<dbReference type="SUPFAM" id="SSF143456">
    <property type="entry name" value="VC0467-like"/>
    <property type="match status" value="1"/>
</dbReference>
<protein>
    <recommendedName>
        <fullName evidence="2">UPF0301 protein CLI86_12715</fullName>
    </recommendedName>
</protein>
<dbReference type="RefSeq" id="WP_014226165.1">
    <property type="nucleotide sequence ID" value="NZ_CAJPTF010000064.1"/>
</dbReference>
<dbReference type="PANTHER" id="PTHR30327:SF1">
    <property type="entry name" value="UPF0301 PROTEIN YQGE"/>
    <property type="match status" value="1"/>
</dbReference>
<dbReference type="HAMAP" id="MF_00758">
    <property type="entry name" value="UPF0301"/>
    <property type="match status" value="1"/>
</dbReference>
<evidence type="ECO:0000313" key="5">
    <source>
        <dbReference type="Proteomes" id="UP000182057"/>
    </source>
</evidence>
<dbReference type="Gene3D" id="3.40.1740.10">
    <property type="entry name" value="VC0467-like"/>
    <property type="match status" value="1"/>
</dbReference>
<reference evidence="3 6" key="2">
    <citation type="submission" date="2017-09" db="EMBL/GenBank/DDBJ databases">
        <title>Phase variable restriction modification systems are present in the genome sequences of periodontal pathogens Prevotella intermedia, Tannerella forsythia and Porphyromonas gingivalis.</title>
        <authorList>
            <person name="Haigh R.D."/>
            <person name="Crawford L."/>
            <person name="Ralph J."/>
            <person name="Wanford J."/>
            <person name="Vartoukian S.R."/>
            <person name="Hijazib K."/>
            <person name="Wade W."/>
            <person name="Oggioni M.R."/>
        </authorList>
    </citation>
    <scope>NUCLEOTIDE SEQUENCE [LARGE SCALE GENOMIC DNA]</scope>
    <source>
        <strain evidence="3 6">WW11663</strain>
    </source>
</reference>
<gene>
    <name evidence="3" type="ORF">CLI86_12715</name>
    <name evidence="4" type="ORF">TFUB20_02522</name>
</gene>
<dbReference type="GeneID" id="34759821"/>
<dbReference type="EMBL" id="FMMM01000079">
    <property type="protein sequence ID" value="SCQ24507.1"/>
    <property type="molecule type" value="Genomic_DNA"/>
</dbReference>
<evidence type="ECO:0000313" key="6">
    <source>
        <dbReference type="Proteomes" id="UP000219259"/>
    </source>
</evidence>
<dbReference type="EMBL" id="NSLJ01000048">
    <property type="protein sequence ID" value="PDP42566.1"/>
    <property type="molecule type" value="Genomic_DNA"/>
</dbReference>
<evidence type="ECO:0000256" key="2">
    <source>
        <dbReference type="HAMAP-Rule" id="MF_00758"/>
    </source>
</evidence>
<proteinExistence type="inferred from homology"/>